<dbReference type="NCBIfam" id="NF008701">
    <property type="entry name" value="PRK11713.5-5"/>
    <property type="match status" value="1"/>
</dbReference>
<dbReference type="Pfam" id="PF04452">
    <property type="entry name" value="Methyltrans_RNA"/>
    <property type="match status" value="1"/>
</dbReference>
<dbReference type="Proteomes" id="UP000008812">
    <property type="component" value="Chromosome"/>
</dbReference>
<evidence type="ECO:0000256" key="2">
    <source>
        <dbReference type="ARBA" id="ARBA00005528"/>
    </source>
</evidence>
<dbReference type="EC" id="2.1.1.193" evidence="3 12"/>
<evidence type="ECO:0000256" key="6">
    <source>
        <dbReference type="ARBA" id="ARBA00022552"/>
    </source>
</evidence>
<dbReference type="SUPFAM" id="SSF75217">
    <property type="entry name" value="alpha/beta knot"/>
    <property type="match status" value="1"/>
</dbReference>
<dbReference type="PANTHER" id="PTHR30027:SF3">
    <property type="entry name" value="16S RRNA (URACIL(1498)-N(3))-METHYLTRANSFERASE"/>
    <property type="match status" value="1"/>
</dbReference>
<evidence type="ECO:0000259" key="13">
    <source>
        <dbReference type="Pfam" id="PF04452"/>
    </source>
</evidence>
<evidence type="ECO:0000256" key="1">
    <source>
        <dbReference type="ARBA" id="ARBA00004496"/>
    </source>
</evidence>
<dbReference type="GO" id="GO:0005737">
    <property type="term" value="C:cytoplasm"/>
    <property type="evidence" value="ECO:0007669"/>
    <property type="project" value="UniProtKB-SubCell"/>
</dbReference>
<dbReference type="GO" id="GO:0070475">
    <property type="term" value="P:rRNA base methylation"/>
    <property type="evidence" value="ECO:0007669"/>
    <property type="project" value="TreeGrafter"/>
</dbReference>
<comment type="similarity">
    <text evidence="2 12">Belongs to the RNA methyltransferase RsmE family.</text>
</comment>
<comment type="subcellular location">
    <subcellularLocation>
        <location evidence="1 12">Cytoplasm</location>
    </subcellularLocation>
</comment>
<accession>B3PMK2</accession>
<keyword evidence="5 12" id="KW-0963">Cytoplasm</keyword>
<dbReference type="Gene3D" id="2.40.240.20">
    <property type="entry name" value="Hypothetical PUA domain-like, domain 1"/>
    <property type="match status" value="1"/>
</dbReference>
<keyword evidence="15" id="KW-1185">Reference proteome</keyword>
<dbReference type="PIRSF" id="PIRSF015601">
    <property type="entry name" value="MTase_slr0722"/>
    <property type="match status" value="1"/>
</dbReference>
<dbReference type="Gene3D" id="3.40.1280.10">
    <property type="match status" value="1"/>
</dbReference>
<dbReference type="NCBIfam" id="TIGR00046">
    <property type="entry name" value="RsmE family RNA methyltransferase"/>
    <property type="match status" value="1"/>
</dbReference>
<name>B3PMK2_META1</name>
<comment type="function">
    <text evidence="10 12">Specifically methylates the N3 position of the uracil ring of uridine 1498 (m3U1498) in 16S rRNA. Acts on the fully assembled 30S ribosomal subunit.</text>
</comment>
<keyword evidence="8 12" id="KW-0808">Transferase</keyword>
<evidence type="ECO:0000256" key="3">
    <source>
        <dbReference type="ARBA" id="ARBA00012328"/>
    </source>
</evidence>
<proteinExistence type="inferred from homology"/>
<dbReference type="eggNOG" id="COG1385">
    <property type="taxonomic scope" value="Bacteria"/>
</dbReference>
<dbReference type="HOGENOM" id="CLU_067442_3_0_14"/>
<dbReference type="GO" id="GO:0070042">
    <property type="term" value="F:rRNA (uridine-N3-)-methyltransferase activity"/>
    <property type="evidence" value="ECO:0007669"/>
    <property type="project" value="TreeGrafter"/>
</dbReference>
<evidence type="ECO:0000256" key="10">
    <source>
        <dbReference type="ARBA" id="ARBA00025699"/>
    </source>
</evidence>
<reference evidence="14 15" key="1">
    <citation type="journal article" date="2008" name="Infect. Immun.">
        <title>Genome of Mycoplasma arthritidis.</title>
        <authorList>
            <person name="Dybvig K."/>
            <person name="Zuhua C."/>
            <person name="Lao P."/>
            <person name="Jordan D.S."/>
            <person name="French C.T."/>
            <person name="Tu A.H."/>
            <person name="Loraine A.E."/>
        </authorList>
    </citation>
    <scope>NUCLEOTIDE SEQUENCE [LARGE SCALE GENOMIC DNA]</scope>
    <source>
        <strain evidence="14 15">158L3-1</strain>
    </source>
</reference>
<dbReference type="InterPro" id="IPR046886">
    <property type="entry name" value="RsmE_MTase_dom"/>
</dbReference>
<dbReference type="InterPro" id="IPR029026">
    <property type="entry name" value="tRNA_m1G_MTases_N"/>
</dbReference>
<dbReference type="STRING" id="243272.MARTH_orf387"/>
<dbReference type="RefSeq" id="WP_012498211.1">
    <property type="nucleotide sequence ID" value="NC_011025.1"/>
</dbReference>
<gene>
    <name evidence="14" type="ordered locus">MARTH_orf387</name>
</gene>
<dbReference type="EMBL" id="CP001047">
    <property type="protein sequence ID" value="ACF07254.1"/>
    <property type="molecule type" value="Genomic_DNA"/>
</dbReference>
<evidence type="ECO:0000256" key="8">
    <source>
        <dbReference type="ARBA" id="ARBA00022679"/>
    </source>
</evidence>
<evidence type="ECO:0000256" key="4">
    <source>
        <dbReference type="ARBA" id="ARBA00013673"/>
    </source>
</evidence>
<dbReference type="KEGG" id="mat:MARTH_orf387"/>
<keyword evidence="9 12" id="KW-0949">S-adenosyl-L-methionine</keyword>
<dbReference type="InterPro" id="IPR006700">
    <property type="entry name" value="RsmE"/>
</dbReference>
<sequence length="220" mass="25355">MYKFFCYHKAGDAFILDDETCQHFRAVRIKDEHFLINFENEFYECSFKGPNLAIIIKKLTINNELPFKLIVAIPLIKQANFEMALQKSVELGASEIIPFYSDYCDVANKNITNKISRYLKIIKQAAQQSFRNIIPKLHTVHSFSEILTFECKNKYLAYENEKSSPFKPDFAEAMLIVGPEGGFNFNEIAQAKQKNVKIVSLTKSILRTETAIIYMLSKLV</sequence>
<comment type="catalytic activity">
    <reaction evidence="11 12">
        <text>uridine(1498) in 16S rRNA + S-adenosyl-L-methionine = N(3)-methyluridine(1498) in 16S rRNA + S-adenosyl-L-homocysteine + H(+)</text>
        <dbReference type="Rhea" id="RHEA:42920"/>
        <dbReference type="Rhea" id="RHEA-COMP:10283"/>
        <dbReference type="Rhea" id="RHEA-COMP:10284"/>
        <dbReference type="ChEBI" id="CHEBI:15378"/>
        <dbReference type="ChEBI" id="CHEBI:57856"/>
        <dbReference type="ChEBI" id="CHEBI:59789"/>
        <dbReference type="ChEBI" id="CHEBI:65315"/>
        <dbReference type="ChEBI" id="CHEBI:74502"/>
        <dbReference type="EC" id="2.1.1.193"/>
    </reaction>
</comment>
<protein>
    <recommendedName>
        <fullName evidence="4 12">Ribosomal RNA small subunit methyltransferase E</fullName>
        <ecNumber evidence="3 12">2.1.1.193</ecNumber>
    </recommendedName>
</protein>
<dbReference type="InterPro" id="IPR029028">
    <property type="entry name" value="Alpha/beta_knot_MTases"/>
</dbReference>
<feature type="domain" description="Ribosomal RNA small subunit methyltransferase E methyltransferase" evidence="13">
    <location>
        <begin position="64"/>
        <end position="219"/>
    </location>
</feature>
<evidence type="ECO:0000313" key="15">
    <source>
        <dbReference type="Proteomes" id="UP000008812"/>
    </source>
</evidence>
<dbReference type="PANTHER" id="PTHR30027">
    <property type="entry name" value="RIBOSOMAL RNA SMALL SUBUNIT METHYLTRANSFERASE E"/>
    <property type="match status" value="1"/>
</dbReference>
<evidence type="ECO:0000256" key="12">
    <source>
        <dbReference type="PIRNR" id="PIRNR015601"/>
    </source>
</evidence>
<keyword evidence="6 12" id="KW-0698">rRNA processing</keyword>
<dbReference type="AlphaFoldDB" id="B3PMK2"/>
<dbReference type="CDD" id="cd18084">
    <property type="entry name" value="RsmE-like"/>
    <property type="match status" value="1"/>
</dbReference>
<evidence type="ECO:0000313" key="14">
    <source>
        <dbReference type="EMBL" id="ACF07254.1"/>
    </source>
</evidence>
<organism evidence="14 15">
    <name type="scientific">Metamycoplasma arthritidis (strain 158L3-1)</name>
    <name type="common">Mycoplasma arthritidis</name>
    <dbReference type="NCBI Taxonomy" id="243272"/>
    <lineage>
        <taxon>Bacteria</taxon>
        <taxon>Bacillati</taxon>
        <taxon>Mycoplasmatota</taxon>
        <taxon>Mycoplasmoidales</taxon>
        <taxon>Metamycoplasmataceae</taxon>
        <taxon>Metamycoplasma</taxon>
    </lineage>
</organism>
<keyword evidence="7 12" id="KW-0489">Methyltransferase</keyword>
<evidence type="ECO:0000256" key="7">
    <source>
        <dbReference type="ARBA" id="ARBA00022603"/>
    </source>
</evidence>
<evidence type="ECO:0000256" key="5">
    <source>
        <dbReference type="ARBA" id="ARBA00022490"/>
    </source>
</evidence>
<evidence type="ECO:0000256" key="9">
    <source>
        <dbReference type="ARBA" id="ARBA00022691"/>
    </source>
</evidence>
<evidence type="ECO:0000256" key="11">
    <source>
        <dbReference type="ARBA" id="ARBA00047944"/>
    </source>
</evidence>